<proteinExistence type="predicted"/>
<dbReference type="AlphaFoldDB" id="W9DQ32"/>
<keyword evidence="2" id="KW-1185">Reference proteome</keyword>
<name>W9DQ32_METTI</name>
<evidence type="ECO:0000313" key="1">
    <source>
        <dbReference type="EMBL" id="ETA67370.1"/>
    </source>
</evidence>
<gene>
    <name evidence="1" type="ORF">MettiDRAFT_0791</name>
</gene>
<evidence type="ECO:0000313" key="2">
    <source>
        <dbReference type="Proteomes" id="UP000019483"/>
    </source>
</evidence>
<protein>
    <recommendedName>
        <fullName evidence="3">PsbP C-terminal domain-containing protein</fullName>
    </recommendedName>
</protein>
<organism evidence="1 2">
    <name type="scientific">Methanolobus tindarius DSM 2278</name>
    <dbReference type="NCBI Taxonomy" id="1090322"/>
    <lineage>
        <taxon>Archaea</taxon>
        <taxon>Methanobacteriati</taxon>
        <taxon>Methanobacteriota</taxon>
        <taxon>Stenosarchaea group</taxon>
        <taxon>Methanomicrobia</taxon>
        <taxon>Methanosarcinales</taxon>
        <taxon>Methanosarcinaceae</taxon>
        <taxon>Methanolobus</taxon>
    </lineage>
</organism>
<evidence type="ECO:0008006" key="3">
    <source>
        <dbReference type="Google" id="ProtNLM"/>
    </source>
</evidence>
<sequence>MKTKKSVTTFCVLCVLACAVVMTSGCTDDTNSNSDIENYATYSDSENGFTVKYPATWEKMETTSRVTFKNNETNAFANIAVLSMSSLGATSLEEVVDSYGAPGGKYTTFNGYEAYEAIASDPSDIDTRDILFVEGDRLFILGYISYLENKNDVETMNTILESIEVQ</sequence>
<dbReference type="RefSeq" id="WP_023844506.1">
    <property type="nucleotide sequence ID" value="NZ_AZAJ01000001.1"/>
</dbReference>
<comment type="caution">
    <text evidence="1">The sequence shown here is derived from an EMBL/GenBank/DDBJ whole genome shotgun (WGS) entry which is preliminary data.</text>
</comment>
<dbReference type="Gene3D" id="3.40.1000.10">
    <property type="entry name" value="Mog1/PsbP, alpha/beta/alpha sandwich"/>
    <property type="match status" value="1"/>
</dbReference>
<dbReference type="EMBL" id="AZAJ01000001">
    <property type="protein sequence ID" value="ETA67370.1"/>
    <property type="molecule type" value="Genomic_DNA"/>
</dbReference>
<dbReference type="Proteomes" id="UP000019483">
    <property type="component" value="Unassembled WGS sequence"/>
</dbReference>
<reference evidence="1 2" key="1">
    <citation type="submission" date="2013-08" db="EMBL/GenBank/DDBJ databases">
        <authorList>
            <consortium name="DOE Joint Genome Institute"/>
            <person name="Eisen J."/>
            <person name="Huntemann M."/>
            <person name="Han J."/>
            <person name="Chen A."/>
            <person name="Kyrpides N."/>
            <person name="Mavromatis K."/>
            <person name="Markowitz V."/>
            <person name="Palaniappan K."/>
            <person name="Ivanova N."/>
            <person name="Schaumberg A."/>
            <person name="Pati A."/>
            <person name="Liolios K."/>
            <person name="Nordberg H.P."/>
            <person name="Cantor M.N."/>
            <person name="Hua S.X."/>
            <person name="Woyke T."/>
        </authorList>
    </citation>
    <scope>NUCLEOTIDE SEQUENCE [LARGE SCALE GENOMIC DNA]</scope>
    <source>
        <strain evidence="1 2">DSM 2278</strain>
    </source>
</reference>
<accession>W9DQ32</accession>
<dbReference type="GeneID" id="96960517"/>
<dbReference type="PROSITE" id="PS51257">
    <property type="entry name" value="PROKAR_LIPOPROTEIN"/>
    <property type="match status" value="1"/>
</dbReference>
<dbReference type="STRING" id="1090322.MettiDRAFT_0791"/>